<feature type="domain" description="SCP" evidence="1">
    <location>
        <begin position="31"/>
        <end position="172"/>
    </location>
</feature>
<comment type="caution">
    <text evidence="2">The sequence shown here is derived from an EMBL/GenBank/DDBJ whole genome shotgun (WGS) entry which is preliminary data.</text>
</comment>
<evidence type="ECO:0000313" key="2">
    <source>
        <dbReference type="EMBL" id="PAA78916.1"/>
    </source>
</evidence>
<dbReference type="OrthoDB" id="6757406at2759"/>
<dbReference type="InterPro" id="IPR014044">
    <property type="entry name" value="CAP_dom"/>
</dbReference>
<dbReference type="SMART" id="SM00198">
    <property type="entry name" value="SCP"/>
    <property type="match status" value="1"/>
</dbReference>
<dbReference type="Proteomes" id="UP000215902">
    <property type="component" value="Unassembled WGS sequence"/>
</dbReference>
<dbReference type="AlphaFoldDB" id="A0A267FYU1"/>
<dbReference type="SUPFAM" id="SSF55797">
    <property type="entry name" value="PR-1-like"/>
    <property type="match status" value="1"/>
</dbReference>
<evidence type="ECO:0000259" key="1">
    <source>
        <dbReference type="SMART" id="SM00198"/>
    </source>
</evidence>
<accession>A0A267FYU1</accession>
<evidence type="ECO:0000313" key="3">
    <source>
        <dbReference type="Proteomes" id="UP000215902"/>
    </source>
</evidence>
<dbReference type="EMBL" id="NIVC01000660">
    <property type="protein sequence ID" value="PAA78916.1"/>
    <property type="molecule type" value="Genomic_DNA"/>
</dbReference>
<dbReference type="CDD" id="cd05380">
    <property type="entry name" value="CAP_euk"/>
    <property type="match status" value="1"/>
</dbReference>
<keyword evidence="3" id="KW-1185">Reference proteome</keyword>
<protein>
    <recommendedName>
        <fullName evidence="1">SCP domain-containing protein</fullName>
    </recommendedName>
</protein>
<organism evidence="2 3">
    <name type="scientific">Macrostomum lignano</name>
    <dbReference type="NCBI Taxonomy" id="282301"/>
    <lineage>
        <taxon>Eukaryota</taxon>
        <taxon>Metazoa</taxon>
        <taxon>Spiralia</taxon>
        <taxon>Lophotrochozoa</taxon>
        <taxon>Platyhelminthes</taxon>
        <taxon>Rhabditophora</taxon>
        <taxon>Macrostomorpha</taxon>
        <taxon>Macrostomida</taxon>
        <taxon>Macrostomidae</taxon>
        <taxon>Macrostomum</taxon>
    </lineage>
</organism>
<dbReference type="InterPro" id="IPR035940">
    <property type="entry name" value="CAP_sf"/>
</dbReference>
<dbReference type="InterPro" id="IPR001283">
    <property type="entry name" value="CRISP-related"/>
</dbReference>
<reference evidence="2 3" key="1">
    <citation type="submission" date="2017-06" db="EMBL/GenBank/DDBJ databases">
        <title>A platform for efficient transgenesis in Macrostomum lignano, a flatworm model organism for stem cell research.</title>
        <authorList>
            <person name="Berezikov E."/>
        </authorList>
    </citation>
    <scope>NUCLEOTIDE SEQUENCE [LARGE SCALE GENOMIC DNA]</scope>
    <source>
        <strain evidence="2">DV1</strain>
        <tissue evidence="2">Whole organism</tissue>
    </source>
</reference>
<sequence length="308" mass="34982">MLTKVMKNLFSIGILLLILTVEFIDAILDRQQQLSFLNEHNRFRELAYPTASRMLYLIWREHLAQYAEREANELCYIVHQTDTVWYIKMGDSWLSYQTTENVLPTAWQIVDAWHSTGRSYRSTGACSGENTNCQPYLQIMSDKLDSLGCAYYLCHGVHTFVCYYSHKAAVHGSRVYAVGEPCSACPNSLPLCLNNLCIDKMIVRDPTVPVYKGSDSSQRPFCTRDCETCEQRLIGQCRRCDCSNGGTRRPEATPSNCRCTCPIGYFGRQCQVTLARYKNSVALRLGVRGPGKLSMSLRTKTRSTFLPI</sequence>
<dbReference type="Gene3D" id="3.40.33.10">
    <property type="entry name" value="CAP"/>
    <property type="match status" value="1"/>
</dbReference>
<proteinExistence type="predicted"/>
<dbReference type="PANTHER" id="PTHR10334">
    <property type="entry name" value="CYSTEINE-RICH SECRETORY PROTEIN-RELATED"/>
    <property type="match status" value="1"/>
</dbReference>
<dbReference type="Pfam" id="PF00188">
    <property type="entry name" value="CAP"/>
    <property type="match status" value="1"/>
</dbReference>
<gene>
    <name evidence="2" type="ORF">BOX15_Mlig005532g1</name>
</gene>
<name>A0A267FYU1_9PLAT</name>
<dbReference type="STRING" id="282301.A0A267FYU1"/>